<reference evidence="5" key="3">
    <citation type="submission" date="2018-04" db="EMBL/GenBank/DDBJ databases">
        <authorList>
            <person name="Illikoud N."/>
        </authorList>
    </citation>
    <scope>NUCLEOTIDE SEQUENCE [LARGE SCALE GENOMIC DNA]</scope>
</reference>
<dbReference type="InterPro" id="IPR010982">
    <property type="entry name" value="Lambda_DNA-bd_dom_sf"/>
</dbReference>
<accession>A0A1D2LMG2</accession>
<dbReference type="Gene3D" id="3.30.450.180">
    <property type="match status" value="1"/>
</dbReference>
<evidence type="ECO:0000259" key="1">
    <source>
        <dbReference type="PROSITE" id="PS50943"/>
    </source>
</evidence>
<evidence type="ECO:0000313" key="5">
    <source>
        <dbReference type="Proteomes" id="UP000270190"/>
    </source>
</evidence>
<gene>
    <name evidence="3" type="ORF">BTBSAS_50111</name>
    <name evidence="2" type="ORF">CNY62_05110</name>
</gene>
<dbReference type="EMBL" id="OUNC01000045">
    <property type="protein sequence ID" value="SPP29463.1"/>
    <property type="molecule type" value="Genomic_DNA"/>
</dbReference>
<dbReference type="PROSITE" id="PS50943">
    <property type="entry name" value="HTH_CROC1"/>
    <property type="match status" value="1"/>
</dbReference>
<proteinExistence type="predicted"/>
<dbReference type="Proteomes" id="UP000270190">
    <property type="component" value="Unassembled WGS sequence"/>
</dbReference>
<dbReference type="Proteomes" id="UP000243591">
    <property type="component" value="Chromosome"/>
</dbReference>
<dbReference type="Pfam" id="PF13560">
    <property type="entry name" value="HTH_31"/>
    <property type="match status" value="1"/>
</dbReference>
<sequence>MEAETRLKELSTFLTNKRASLSPEAVGLPLGGQRRRVIGLRREEVAMLAGVSTSWYTRFEQGKNIQLSVDTVRAIANVLQLTPEENNYLLSLAVHYQYEAVAPTQPATTHKHKDVHKVVQAISDYPVLVTDRYLNIVDWNDAATRLLIDFQQLKVTERNLIDVIFTKRAIRRLALNWTELATQFVAIFKGNYGKYTADPQYGIFIQALEAKSETFKKMWHANTINRDPDLQLIFNLPGIGSVAYQLTSLETTDVGSEYRLSIFVPIVSES</sequence>
<evidence type="ECO:0000313" key="2">
    <source>
        <dbReference type="EMBL" id="ATF25823.1"/>
    </source>
</evidence>
<dbReference type="GO" id="GO:0003677">
    <property type="term" value="F:DNA binding"/>
    <property type="evidence" value="ECO:0007669"/>
    <property type="project" value="InterPro"/>
</dbReference>
<dbReference type="STRING" id="2756.BFR44_06750"/>
<reference evidence="2 4" key="1">
    <citation type="submission" date="2017-09" db="EMBL/GenBank/DDBJ databases">
        <title>Complete Genome Sequences of Two Strains of the Meat Spoilage Bacterium Brochothrix thermosphacta Isolated from Ground Chicken.</title>
        <authorList>
            <person name="Paoli G.C."/>
            <person name="Wijey C."/>
            <person name="Chen C.-Y."/>
            <person name="Nguyen L."/>
            <person name="Yan X."/>
            <person name="Irwin P.L."/>
        </authorList>
    </citation>
    <scope>NUCLEOTIDE SEQUENCE [LARGE SCALE GENOMIC DNA]</scope>
    <source>
        <strain evidence="2 4">BI</strain>
    </source>
</reference>
<dbReference type="EMBL" id="CP023483">
    <property type="protein sequence ID" value="ATF25823.1"/>
    <property type="molecule type" value="Genomic_DNA"/>
</dbReference>
<reference evidence="3" key="2">
    <citation type="submission" date="2018-04" db="EMBL/GenBank/DDBJ databases">
        <authorList>
            <person name="Go L.Y."/>
            <person name="Mitchell J.A."/>
        </authorList>
    </citation>
    <scope>NUCLEOTIDE SEQUENCE</scope>
    <source>
        <strain evidence="3">BSAS1 3</strain>
    </source>
</reference>
<keyword evidence="4" id="KW-1185">Reference proteome</keyword>
<dbReference type="RefSeq" id="WP_036027049.1">
    <property type="nucleotide sequence ID" value="NZ_CBCPHX010000009.1"/>
</dbReference>
<dbReference type="InterPro" id="IPR001387">
    <property type="entry name" value="Cro/C1-type_HTH"/>
</dbReference>
<evidence type="ECO:0000313" key="3">
    <source>
        <dbReference type="EMBL" id="SPP29463.1"/>
    </source>
</evidence>
<organism evidence="2 4">
    <name type="scientific">Brochothrix thermosphacta</name>
    <name type="common">Microbacterium thermosphactum</name>
    <dbReference type="NCBI Taxonomy" id="2756"/>
    <lineage>
        <taxon>Bacteria</taxon>
        <taxon>Bacillati</taxon>
        <taxon>Bacillota</taxon>
        <taxon>Bacilli</taxon>
        <taxon>Bacillales</taxon>
        <taxon>Listeriaceae</taxon>
        <taxon>Brochothrix</taxon>
    </lineage>
</organism>
<dbReference type="InterPro" id="IPR041413">
    <property type="entry name" value="MLTR_LBD"/>
</dbReference>
<dbReference type="Gene3D" id="1.10.260.40">
    <property type="entry name" value="lambda repressor-like DNA-binding domains"/>
    <property type="match status" value="1"/>
</dbReference>
<dbReference type="Pfam" id="PF17765">
    <property type="entry name" value="MLTR_LBD"/>
    <property type="match status" value="1"/>
</dbReference>
<dbReference type="AlphaFoldDB" id="A0A1D2LMG2"/>
<dbReference type="OrthoDB" id="5346389at2"/>
<feature type="domain" description="HTH cro/C1-type" evidence="1">
    <location>
        <begin position="39"/>
        <end position="86"/>
    </location>
</feature>
<dbReference type="CDD" id="cd00093">
    <property type="entry name" value="HTH_XRE"/>
    <property type="match status" value="1"/>
</dbReference>
<protein>
    <submittedName>
        <fullName evidence="2 3">Transcriptional regulator</fullName>
    </submittedName>
</protein>
<evidence type="ECO:0000313" key="4">
    <source>
        <dbReference type="Proteomes" id="UP000243591"/>
    </source>
</evidence>
<dbReference type="PANTHER" id="PTHR35010">
    <property type="entry name" value="BLL4672 PROTEIN-RELATED"/>
    <property type="match status" value="1"/>
</dbReference>
<dbReference type="KEGG" id="bths:CNY62_05110"/>
<dbReference type="SMART" id="SM00530">
    <property type="entry name" value="HTH_XRE"/>
    <property type="match status" value="1"/>
</dbReference>
<dbReference type="SUPFAM" id="SSF47413">
    <property type="entry name" value="lambda repressor-like DNA-binding domains"/>
    <property type="match status" value="1"/>
</dbReference>
<name>A0A1D2LMG2_BROTH</name>